<dbReference type="InterPro" id="IPR010918">
    <property type="entry name" value="PurM-like_C_dom"/>
</dbReference>
<keyword evidence="1" id="KW-0460">Magnesium</keyword>
<evidence type="ECO:0000313" key="5">
    <source>
        <dbReference type="Proteomes" id="UP000078368"/>
    </source>
</evidence>
<keyword evidence="5" id="KW-1185">Reference proteome</keyword>
<keyword evidence="1" id="KW-0067">ATP-binding</keyword>
<dbReference type="EMBL" id="LVZK01000001">
    <property type="protein sequence ID" value="OAP86761.1"/>
    <property type="molecule type" value="Genomic_DNA"/>
</dbReference>
<reference evidence="4 5" key="1">
    <citation type="submission" date="2016-04" db="EMBL/GenBank/DDBJ databases">
        <title>Peptidophaga gingivicola gen. nov., sp. nov., isolated from human subgingival plaque.</title>
        <authorList>
            <person name="Beall C.J."/>
            <person name="Mokrzan E.M."/>
            <person name="Griffen A.L."/>
            <person name="Leys E.J."/>
        </authorList>
    </citation>
    <scope>NUCLEOTIDE SEQUENCE [LARGE SCALE GENOMIC DNA]</scope>
    <source>
        <strain evidence="4 5">BA112</strain>
    </source>
</reference>
<dbReference type="PIRSF" id="PIRSF005303">
    <property type="entry name" value="Thiam_monoph_kin"/>
    <property type="match status" value="1"/>
</dbReference>
<dbReference type="SUPFAM" id="SSF55326">
    <property type="entry name" value="PurM N-terminal domain-like"/>
    <property type="match status" value="1"/>
</dbReference>
<dbReference type="PANTHER" id="PTHR30270:SF0">
    <property type="entry name" value="THIAMINE-MONOPHOSPHATE KINASE"/>
    <property type="match status" value="1"/>
</dbReference>
<dbReference type="UniPathway" id="UPA00060">
    <property type="reaction ID" value="UER00142"/>
</dbReference>
<keyword evidence="1" id="KW-0784">Thiamine biosynthesis</keyword>
<dbReference type="InterPro" id="IPR036676">
    <property type="entry name" value="PurM-like_C_sf"/>
</dbReference>
<feature type="binding site" evidence="1">
    <location>
        <position position="48"/>
    </location>
    <ligand>
        <name>Mg(2+)</name>
        <dbReference type="ChEBI" id="CHEBI:18420"/>
        <label>1</label>
    </ligand>
</feature>
<protein>
    <recommendedName>
        <fullName evidence="1">Thiamine-monophosphate kinase</fullName>
        <shortName evidence="1">TMP kinase</shortName>
        <shortName evidence="1">Thiamine-phosphate kinase</shortName>
        <ecNumber evidence="1">2.7.4.16</ecNumber>
    </recommendedName>
</protein>
<dbReference type="InterPro" id="IPR006283">
    <property type="entry name" value="ThiL-like"/>
</dbReference>
<feature type="binding site" evidence="1">
    <location>
        <position position="239"/>
    </location>
    <ligand>
        <name>Mg(2+)</name>
        <dbReference type="ChEBI" id="CHEBI:18420"/>
        <label>5</label>
    </ligand>
</feature>
<accession>A0A179B6K7</accession>
<organism evidence="4 5">
    <name type="scientific">Peptidiphaga gingivicola</name>
    <dbReference type="NCBI Taxonomy" id="2741497"/>
    <lineage>
        <taxon>Bacteria</taxon>
        <taxon>Bacillati</taxon>
        <taxon>Actinomycetota</taxon>
        <taxon>Actinomycetes</taxon>
        <taxon>Actinomycetales</taxon>
        <taxon>Actinomycetaceae</taxon>
        <taxon>Peptidiphaga</taxon>
    </lineage>
</organism>
<comment type="pathway">
    <text evidence="1">Cofactor biosynthesis; thiamine diphosphate biosynthesis; thiamine diphosphate from thiamine phosphate: step 1/1.</text>
</comment>
<dbReference type="GO" id="GO:0009229">
    <property type="term" value="P:thiamine diphosphate biosynthetic process"/>
    <property type="evidence" value="ECO:0007669"/>
    <property type="project" value="UniProtKB-UniRule"/>
</dbReference>
<keyword evidence="1" id="KW-0547">Nucleotide-binding</keyword>
<keyword evidence="1" id="KW-0479">Metal-binding</keyword>
<comment type="miscellaneous">
    <text evidence="1">Reaction mechanism of ThiL seems to utilize a direct, inline transfer of the gamma-phosphate of ATP to TMP rather than a phosphorylated enzyme intermediate.</text>
</comment>
<feature type="binding site" evidence="1">
    <location>
        <position position="149"/>
    </location>
    <ligand>
        <name>ATP</name>
        <dbReference type="ChEBI" id="CHEBI:30616"/>
    </ligand>
</feature>
<dbReference type="NCBIfam" id="TIGR01379">
    <property type="entry name" value="thiL"/>
    <property type="match status" value="1"/>
</dbReference>
<dbReference type="Pfam" id="PF00586">
    <property type="entry name" value="AIRS"/>
    <property type="match status" value="1"/>
</dbReference>
<name>A0A179B6K7_9ACTO</name>
<proteinExistence type="inferred from homology"/>
<feature type="binding site" evidence="1">
    <location>
        <position position="289"/>
    </location>
    <ligand>
        <name>substrate</name>
    </ligand>
</feature>
<dbReference type="GO" id="GO:0005524">
    <property type="term" value="F:ATP binding"/>
    <property type="evidence" value="ECO:0007669"/>
    <property type="project" value="UniProtKB-UniRule"/>
</dbReference>
<feature type="binding site" evidence="1">
    <location>
        <position position="77"/>
    </location>
    <ligand>
        <name>Mg(2+)</name>
        <dbReference type="ChEBI" id="CHEBI:18420"/>
        <label>2</label>
    </ligand>
</feature>
<feature type="binding site" evidence="1">
    <location>
        <position position="238"/>
    </location>
    <ligand>
        <name>ATP</name>
        <dbReference type="ChEBI" id="CHEBI:30616"/>
    </ligand>
</feature>
<feature type="domain" description="PurM-like C-terminal" evidence="3">
    <location>
        <begin position="214"/>
        <end position="261"/>
    </location>
</feature>
<evidence type="ECO:0000256" key="1">
    <source>
        <dbReference type="HAMAP-Rule" id="MF_02128"/>
    </source>
</evidence>
<dbReference type="GO" id="GO:0009228">
    <property type="term" value="P:thiamine biosynthetic process"/>
    <property type="evidence" value="ECO:0007669"/>
    <property type="project" value="UniProtKB-KW"/>
</dbReference>
<feature type="binding site" evidence="1">
    <location>
        <position position="77"/>
    </location>
    <ligand>
        <name>Mg(2+)</name>
        <dbReference type="ChEBI" id="CHEBI:18420"/>
        <label>3</label>
    </ligand>
</feature>
<sequence>MHVRDFSEDELLGLIRPHLPRAEGIEVPSGDDCAVIGLAADSVAISTDMLVEGSHYRPEWSTGYDVGWRAAMQNAADAAAMGARPVSFVAALSVPGDRDVEWLVEFARGMGQAARRFGAGVDGGDLTRGPATAGVTVVGDLSGRPPVLRSGARPGDRLIHCGVLGWSAAGLHFLTSGAVAPECASVLPADGERSPAPNGRAPDGPDAVVAVYKRPNPPVDLALAACAAGRIRALMDVSDGLVRDARRMAEASNVGIDIDPAALKCDVDGLVCAGVRRELAKGMVLGGGEDHGFLATTPNSVPEGWRQIGSVRELDPGDERESGGFVTYGGRNVPKGTGWDHFRAERV</sequence>
<comment type="similarity">
    <text evidence="1">Belongs to the thiamine-monophosphate kinase family.</text>
</comment>
<dbReference type="OrthoDB" id="9802811at2"/>
<gene>
    <name evidence="1" type="primary">thiL</name>
    <name evidence="4" type="ORF">A4H34_06535</name>
</gene>
<feature type="binding site" evidence="1">
    <location>
        <begin position="124"/>
        <end position="125"/>
    </location>
    <ligand>
        <name>ATP</name>
        <dbReference type="ChEBI" id="CHEBI:30616"/>
    </ligand>
</feature>
<feature type="binding site" evidence="1">
    <location>
        <position position="236"/>
    </location>
    <ligand>
        <name>Mg(2+)</name>
        <dbReference type="ChEBI" id="CHEBI:18420"/>
        <label>3</label>
    </ligand>
</feature>
<feature type="binding site" evidence="1">
    <location>
        <position position="47"/>
    </location>
    <ligand>
        <name>Mg(2+)</name>
        <dbReference type="ChEBI" id="CHEBI:18420"/>
        <label>1</label>
    </ligand>
</feature>
<feature type="binding site" evidence="1">
    <location>
        <position position="125"/>
    </location>
    <ligand>
        <name>Mg(2+)</name>
        <dbReference type="ChEBI" id="CHEBI:18420"/>
        <label>1</label>
    </ligand>
</feature>
<dbReference type="InterPro" id="IPR016188">
    <property type="entry name" value="PurM-like_N"/>
</dbReference>
<dbReference type="Pfam" id="PF02769">
    <property type="entry name" value="AIRS_C"/>
    <property type="match status" value="1"/>
</dbReference>
<feature type="binding site" evidence="1">
    <location>
        <position position="46"/>
    </location>
    <ligand>
        <name>Mg(2+)</name>
        <dbReference type="ChEBI" id="CHEBI:18420"/>
        <label>4</label>
    </ligand>
</feature>
<comment type="function">
    <text evidence="1">Catalyzes the ATP-dependent phosphorylation of thiamine-monophosphate (TMP) to form thiamine-pyrophosphate (TPP), the active form of vitamin B1.</text>
</comment>
<feature type="binding site" evidence="1">
    <location>
        <position position="48"/>
    </location>
    <ligand>
        <name>Mg(2+)</name>
        <dbReference type="ChEBI" id="CHEBI:18420"/>
        <label>2</label>
    </ligand>
</feature>
<dbReference type="GO" id="GO:0009030">
    <property type="term" value="F:thiamine-phosphate kinase activity"/>
    <property type="evidence" value="ECO:0007669"/>
    <property type="project" value="UniProtKB-UniRule"/>
</dbReference>
<evidence type="ECO:0000259" key="3">
    <source>
        <dbReference type="Pfam" id="PF02769"/>
    </source>
</evidence>
<dbReference type="PANTHER" id="PTHR30270">
    <property type="entry name" value="THIAMINE-MONOPHOSPHATE KINASE"/>
    <property type="match status" value="1"/>
</dbReference>
<feature type="binding site" evidence="1">
    <location>
        <position position="77"/>
    </location>
    <ligand>
        <name>Mg(2+)</name>
        <dbReference type="ChEBI" id="CHEBI:18420"/>
        <label>4</label>
    </ligand>
</feature>
<keyword evidence="1" id="KW-0418">Kinase</keyword>
<dbReference type="CDD" id="cd02194">
    <property type="entry name" value="ThiL"/>
    <property type="match status" value="1"/>
</dbReference>
<feature type="binding site" evidence="1">
    <location>
        <position position="32"/>
    </location>
    <ligand>
        <name>Mg(2+)</name>
        <dbReference type="ChEBI" id="CHEBI:18420"/>
        <label>3</label>
    </ligand>
</feature>
<dbReference type="AlphaFoldDB" id="A0A179B6K7"/>
<dbReference type="EC" id="2.7.4.16" evidence="1"/>
<dbReference type="HAMAP" id="MF_02128">
    <property type="entry name" value="TMP_kinase"/>
    <property type="match status" value="1"/>
</dbReference>
<dbReference type="Proteomes" id="UP000078368">
    <property type="component" value="Unassembled WGS sequence"/>
</dbReference>
<dbReference type="STRING" id="1823756.A4H34_06535"/>
<dbReference type="GO" id="GO:0000287">
    <property type="term" value="F:magnesium ion binding"/>
    <property type="evidence" value="ECO:0007669"/>
    <property type="project" value="UniProtKB-UniRule"/>
</dbReference>
<dbReference type="RefSeq" id="WP_064231440.1">
    <property type="nucleotide sequence ID" value="NZ_LVZK01000001.1"/>
</dbReference>
<comment type="caution">
    <text evidence="1">Lacks conserved residue(s) required for the propagation of feature annotation.</text>
</comment>
<feature type="binding site" evidence="1">
    <location>
        <position position="339"/>
    </location>
    <ligand>
        <name>substrate</name>
    </ligand>
</feature>
<keyword evidence="1" id="KW-0808">Transferase</keyword>
<feature type="domain" description="PurM-like N-terminal" evidence="2">
    <location>
        <begin position="30"/>
        <end position="139"/>
    </location>
</feature>
<comment type="catalytic activity">
    <reaction evidence="1">
        <text>thiamine phosphate + ATP = thiamine diphosphate + ADP</text>
        <dbReference type="Rhea" id="RHEA:15913"/>
        <dbReference type="ChEBI" id="CHEBI:30616"/>
        <dbReference type="ChEBI" id="CHEBI:37575"/>
        <dbReference type="ChEBI" id="CHEBI:58937"/>
        <dbReference type="ChEBI" id="CHEBI:456216"/>
        <dbReference type="EC" id="2.7.4.16"/>
    </reaction>
</comment>
<dbReference type="Gene3D" id="3.30.1330.10">
    <property type="entry name" value="PurM-like, N-terminal domain"/>
    <property type="match status" value="1"/>
</dbReference>
<evidence type="ECO:0000313" key="4">
    <source>
        <dbReference type="EMBL" id="OAP86761.1"/>
    </source>
</evidence>
<dbReference type="InterPro" id="IPR036921">
    <property type="entry name" value="PurM-like_N_sf"/>
</dbReference>
<comment type="caution">
    <text evidence="4">The sequence shown here is derived from an EMBL/GenBank/DDBJ whole genome shotgun (WGS) entry which is preliminary data.</text>
</comment>
<dbReference type="Gene3D" id="3.90.650.10">
    <property type="entry name" value="PurM-like C-terminal domain"/>
    <property type="match status" value="1"/>
</dbReference>
<evidence type="ECO:0000259" key="2">
    <source>
        <dbReference type="Pfam" id="PF00586"/>
    </source>
</evidence>
<feature type="binding site" evidence="1">
    <location>
        <position position="55"/>
    </location>
    <ligand>
        <name>substrate</name>
    </ligand>
</feature>
<feature type="binding site" evidence="1">
    <location>
        <position position="32"/>
    </location>
    <ligand>
        <name>Mg(2+)</name>
        <dbReference type="ChEBI" id="CHEBI:18420"/>
        <label>4</label>
    </ligand>
</feature>
<dbReference type="SUPFAM" id="SSF56042">
    <property type="entry name" value="PurM C-terminal domain-like"/>
    <property type="match status" value="1"/>
</dbReference>